<dbReference type="PANTHER" id="PTHR31669">
    <property type="entry name" value="PROTEIN FAR1-RELATED SEQUENCE 10-RELATED"/>
    <property type="match status" value="1"/>
</dbReference>
<keyword evidence="1" id="KW-0863">Zinc-finger</keyword>
<keyword evidence="1" id="KW-0539">Nucleus</keyword>
<dbReference type="EMBL" id="JASCZI010030235">
    <property type="protein sequence ID" value="MED6119369.1"/>
    <property type="molecule type" value="Genomic_DNA"/>
</dbReference>
<dbReference type="PANTHER" id="PTHR31669:SF283">
    <property type="entry name" value="PROTEIN FAR1-RELATED SEQUENCE"/>
    <property type="match status" value="1"/>
</dbReference>
<dbReference type="InterPro" id="IPR031052">
    <property type="entry name" value="FHY3/FAR1"/>
</dbReference>
<comment type="subcellular location">
    <subcellularLocation>
        <location evidence="1">Nucleus</location>
    </subcellularLocation>
</comment>
<keyword evidence="1" id="KW-0479">Metal-binding</keyword>
<comment type="function">
    <text evidence="1">Putative transcription activator involved in regulating light control of development.</text>
</comment>
<accession>A0ABU6R621</accession>
<keyword evidence="1" id="KW-0862">Zinc</keyword>
<evidence type="ECO:0000313" key="2">
    <source>
        <dbReference type="EMBL" id="MED6119369.1"/>
    </source>
</evidence>
<gene>
    <name evidence="2" type="ORF">PIB30_011172</name>
</gene>
<proteinExistence type="inferred from homology"/>
<evidence type="ECO:0000256" key="1">
    <source>
        <dbReference type="RuleBase" id="RU367018"/>
    </source>
</evidence>
<name>A0ABU6R621_9FABA</name>
<comment type="caution">
    <text evidence="2">The sequence shown here is derived from an EMBL/GenBank/DDBJ whole genome shotgun (WGS) entry which is preliminary data.</text>
</comment>
<evidence type="ECO:0000313" key="3">
    <source>
        <dbReference type="Proteomes" id="UP001341840"/>
    </source>
</evidence>
<comment type="similarity">
    <text evidence="1">Belongs to the FHY3/FAR1 family.</text>
</comment>
<keyword evidence="3" id="KW-1185">Reference proteome</keyword>
<reference evidence="2 3" key="1">
    <citation type="journal article" date="2023" name="Plants (Basel)">
        <title>Bridging the Gap: Combining Genomics and Transcriptomics Approaches to Understand Stylosanthes scabra, an Orphan Legume from the Brazilian Caatinga.</title>
        <authorList>
            <person name="Ferreira-Neto J.R.C."/>
            <person name="da Silva M.D."/>
            <person name="Binneck E."/>
            <person name="de Melo N.F."/>
            <person name="da Silva R.H."/>
            <person name="de Melo A.L.T.M."/>
            <person name="Pandolfi V."/>
            <person name="Bustamante F.O."/>
            <person name="Brasileiro-Vidal A.C."/>
            <person name="Benko-Iseppon A.M."/>
        </authorList>
    </citation>
    <scope>NUCLEOTIDE SEQUENCE [LARGE SCALE GENOMIC DNA]</scope>
    <source>
        <tissue evidence="2">Leaves</tissue>
    </source>
</reference>
<dbReference type="Proteomes" id="UP001341840">
    <property type="component" value="Unassembled WGS sequence"/>
</dbReference>
<protein>
    <recommendedName>
        <fullName evidence="1">Protein FAR1-RELATED SEQUENCE</fullName>
    </recommendedName>
</protein>
<organism evidence="2 3">
    <name type="scientific">Stylosanthes scabra</name>
    <dbReference type="NCBI Taxonomy" id="79078"/>
    <lineage>
        <taxon>Eukaryota</taxon>
        <taxon>Viridiplantae</taxon>
        <taxon>Streptophyta</taxon>
        <taxon>Embryophyta</taxon>
        <taxon>Tracheophyta</taxon>
        <taxon>Spermatophyta</taxon>
        <taxon>Magnoliopsida</taxon>
        <taxon>eudicotyledons</taxon>
        <taxon>Gunneridae</taxon>
        <taxon>Pentapetalae</taxon>
        <taxon>rosids</taxon>
        <taxon>fabids</taxon>
        <taxon>Fabales</taxon>
        <taxon>Fabaceae</taxon>
        <taxon>Papilionoideae</taxon>
        <taxon>50 kb inversion clade</taxon>
        <taxon>dalbergioids sensu lato</taxon>
        <taxon>Dalbergieae</taxon>
        <taxon>Pterocarpus clade</taxon>
        <taxon>Stylosanthes</taxon>
    </lineage>
</organism>
<sequence length="294" mass="33557">MKVQDAICFLHWRQPPRNVNASWLRFTEECGEQDNCLKDKEHKELKHDAKDLRGLVPCVSSSPIEQQFRSEYTNSVFRDVHEQFLKKADCMISSMREHGSISTFEVEQQKMVSELLVYTTFKVTYSSLTSDVPSRYILPRWSKNVHRKHTQINTSHDVKRSDESMSVVRALCSHFYNVAQDFVANLEEAVILHDALEGARLKLSAHRESNQTTLVLEDANDEHSQDGCPVGAHELVGPKRVPTRGRPSTTRLGAKRNKTFKKAALKRKNGRNGVAVYFGFSLNVCIPFHPVVTF</sequence>